<evidence type="ECO:0000313" key="2">
    <source>
        <dbReference type="EMBL" id="MCP9291712.1"/>
    </source>
</evidence>
<organism evidence="2 3">
    <name type="scientific">Gracilimonas sediminicola</name>
    <dbReference type="NCBI Taxonomy" id="2952158"/>
    <lineage>
        <taxon>Bacteria</taxon>
        <taxon>Pseudomonadati</taxon>
        <taxon>Balneolota</taxon>
        <taxon>Balneolia</taxon>
        <taxon>Balneolales</taxon>
        <taxon>Balneolaceae</taxon>
        <taxon>Gracilimonas</taxon>
    </lineage>
</organism>
<dbReference type="AlphaFoldDB" id="A0A9X2L3Q7"/>
<sequence length="169" mass="19189">MKKLFTLTFAFAIIYSVQLSAQLREDLPRYNDFSGPIINSQTSTVQTWLNDFFQNNVTMSHSYSMSFGAVGGSYQNVNAYTNTLNFMFTPDLTGRVDVSFLHSPFGGSDFVNTNNNLGGQVLIRNAELNYKISDNARIQLQYQQLPAGYGYHNPYGFGAYGYNRFNPWY</sequence>
<comment type="caution">
    <text evidence="2">The sequence shown here is derived from an EMBL/GenBank/DDBJ whole genome shotgun (WGS) entry which is preliminary data.</text>
</comment>
<keyword evidence="1" id="KW-0732">Signal</keyword>
<reference evidence="2" key="1">
    <citation type="submission" date="2022-06" db="EMBL/GenBank/DDBJ databases">
        <title>Gracilimonas sp. CAU 1638 isolated from sea sediment.</title>
        <authorList>
            <person name="Kim W."/>
        </authorList>
    </citation>
    <scope>NUCLEOTIDE SEQUENCE</scope>
    <source>
        <strain evidence="2">CAU 1638</strain>
    </source>
</reference>
<name>A0A9X2L3Q7_9BACT</name>
<dbReference type="EMBL" id="JANDBC010000001">
    <property type="protein sequence ID" value="MCP9291712.1"/>
    <property type="molecule type" value="Genomic_DNA"/>
</dbReference>
<feature type="chain" id="PRO_5040889862" evidence="1">
    <location>
        <begin position="22"/>
        <end position="169"/>
    </location>
</feature>
<dbReference type="RefSeq" id="WP_255134575.1">
    <property type="nucleotide sequence ID" value="NZ_JANDBC010000001.1"/>
</dbReference>
<evidence type="ECO:0000256" key="1">
    <source>
        <dbReference type="SAM" id="SignalP"/>
    </source>
</evidence>
<proteinExistence type="predicted"/>
<protein>
    <submittedName>
        <fullName evidence="2">Uncharacterized protein</fullName>
    </submittedName>
</protein>
<evidence type="ECO:0000313" key="3">
    <source>
        <dbReference type="Proteomes" id="UP001139125"/>
    </source>
</evidence>
<feature type="signal peptide" evidence="1">
    <location>
        <begin position="1"/>
        <end position="21"/>
    </location>
</feature>
<gene>
    <name evidence="2" type="ORF">NM125_08990</name>
</gene>
<dbReference type="Proteomes" id="UP001139125">
    <property type="component" value="Unassembled WGS sequence"/>
</dbReference>
<accession>A0A9X2L3Q7</accession>
<keyword evidence="3" id="KW-1185">Reference proteome</keyword>